<evidence type="ECO:0000256" key="1">
    <source>
        <dbReference type="SAM" id="SignalP"/>
    </source>
</evidence>
<protein>
    <recommendedName>
        <fullName evidence="4">PBP domain-containing protein</fullName>
    </recommendedName>
</protein>
<name>E8V697_TERSS</name>
<dbReference type="OrthoDB" id="106736at2"/>
<proteinExistence type="predicted"/>
<keyword evidence="3" id="KW-1185">Reference proteome</keyword>
<dbReference type="RefSeq" id="WP_013570718.1">
    <property type="nucleotide sequence ID" value="NC_014963.1"/>
</dbReference>
<dbReference type="HOGENOM" id="CLU_451116_0_0_0"/>
<dbReference type="KEGG" id="tsa:AciPR4_4245"/>
<feature type="chain" id="PRO_5003232933" description="PBP domain-containing protein" evidence="1">
    <location>
        <begin position="27"/>
        <end position="570"/>
    </location>
</feature>
<feature type="signal peptide" evidence="1">
    <location>
        <begin position="1"/>
        <end position="26"/>
    </location>
</feature>
<keyword evidence="1" id="KW-0732">Signal</keyword>
<dbReference type="EMBL" id="CP002467">
    <property type="protein sequence ID" value="ADV84988.1"/>
    <property type="molecule type" value="Genomic_DNA"/>
</dbReference>
<accession>E8V697</accession>
<evidence type="ECO:0008006" key="4">
    <source>
        <dbReference type="Google" id="ProtNLM"/>
    </source>
</evidence>
<sequence length="570" mass="58882">MKNLLKASFVIGLALVALIAAVNVQAQSVQINGIGSSALFFDLGLAASTLNGIAGGMCVWSSTGITSGAIANAIDTSMITPLSDSGPAWVTWTPSFGQSANAQTCNGPNVTSTTKVWAYLQTDSVVGNRCLFHAHTTFGSQCTVFYPTNDPLPENFVLTSPGAEFPLPPQIANALNNTLVNMAGTDIRPEDAVFATARALTPCATSVTTGSQYLGLGYNNGDNILSFFNNFGAHLLNFTLPVSYFVTPIGATPIVVVVNGDSTGFNNPSSLVTNLSSATLAMFLDGIFSFTGQALATPTASGAPVTVVIPEPLSGTSNTMEFNVPNTTANQTSQDVGLNQPMGQRDCNPVGPGLNPMNLMTASGGHRRRAIGTEQELSEVVDTANNGNNSLSYGFWSVANFRFFSNALAANARYLTIDGIDPLITRSAAYTGVIPTTGSATLANVSLNSVANGTYPIWSILRLVTVDSTSTVAAATLANATKALVSFGTTTARPDFVVAENMQVVRSHFIPPAGVGLPASAADGHVGLPTSPCTSPEAGGDVGGQVLTLRADAAFCLVTGVTTGQTGRRR</sequence>
<dbReference type="Proteomes" id="UP000006844">
    <property type="component" value="Chromosome"/>
</dbReference>
<reference evidence="2 3" key="1">
    <citation type="journal article" date="2012" name="Stand. Genomic Sci.">
        <title>Complete genome sequence of Terriglobus saanensis type strain SP1PR4(T), an Acidobacteria from tundra soil.</title>
        <authorList>
            <person name="Rawat S.R."/>
            <person name="Mannisto M.K."/>
            <person name="Starovoytov V."/>
            <person name="Goodwin L."/>
            <person name="Nolan M."/>
            <person name="Hauser L."/>
            <person name="Land M."/>
            <person name="Davenport K.W."/>
            <person name="Woyke T."/>
            <person name="Haggblom M.M."/>
        </authorList>
    </citation>
    <scope>NUCLEOTIDE SEQUENCE</scope>
    <source>
        <strain evidence="3">ATCC BAA-1853 / DSM 23119 / SP1PR4</strain>
    </source>
</reference>
<gene>
    <name evidence="2" type="ordered locus">AciPR4_4245</name>
</gene>
<evidence type="ECO:0000313" key="3">
    <source>
        <dbReference type="Proteomes" id="UP000006844"/>
    </source>
</evidence>
<dbReference type="AlphaFoldDB" id="E8V697"/>
<organism evidence="2 3">
    <name type="scientific">Terriglobus saanensis (strain ATCC BAA-1853 / DSM 23119 / SP1PR4)</name>
    <dbReference type="NCBI Taxonomy" id="401053"/>
    <lineage>
        <taxon>Bacteria</taxon>
        <taxon>Pseudomonadati</taxon>
        <taxon>Acidobacteriota</taxon>
        <taxon>Terriglobia</taxon>
        <taxon>Terriglobales</taxon>
        <taxon>Acidobacteriaceae</taxon>
        <taxon>Terriglobus</taxon>
    </lineage>
</organism>
<evidence type="ECO:0000313" key="2">
    <source>
        <dbReference type="EMBL" id="ADV84988.1"/>
    </source>
</evidence>
<dbReference type="eggNOG" id="ENOG5033TP2">
    <property type="taxonomic scope" value="Bacteria"/>
</dbReference>